<gene>
    <name evidence="3" type="ORF">BOX15_Mlig011486g2</name>
</gene>
<protein>
    <recommendedName>
        <fullName evidence="2">Calponin-homology (CH) domain-containing protein</fullName>
    </recommendedName>
</protein>
<feature type="coiled-coil region" evidence="1">
    <location>
        <begin position="446"/>
        <end position="511"/>
    </location>
</feature>
<dbReference type="Gene3D" id="1.10.418.10">
    <property type="entry name" value="Calponin-like domain"/>
    <property type="match status" value="1"/>
</dbReference>
<accession>A0A267H7J1</accession>
<dbReference type="Pfam" id="PF00307">
    <property type="entry name" value="CH"/>
    <property type="match status" value="1"/>
</dbReference>
<sequence length="539" mass="59220">AEVQLKARISSASLICAAGFNPGNLRVTLSASSADSSSTSSTVSASTEPSSWSACLSNPRGCRLDWSSNPQTVILSTPKAKKCFRGSVLLKDSEPTSLLATNLTVTLEEHRCSQGNGQRLLRRSPLSSVLSSTRIKPLARCQLDLASLDLIDPAGNEKSLELQLDLVPSERMAKKIESGSVSLTLHSVVQNPLALLLTQSIPVDQSDTMTENQTKAVTIKANRSLSDLDMSEAELEQLFTWARESTANCPGAVVQNLSTSFRSGLAFCAIVERHRPRLLDYGAAAELAATGPSGWLQCHLMAAEAARRLGVTRLPDPAELISRRTPDVPTVLDFLQQLRRCLALSSPHCDQIDHHQTDMQDVEIVDIVDHSPDAAMQLLIRRQQELVDERCCLNRLCADLSDCLSRSATPGSGAVAAGVRGLLADWYSLLMRRLLLHNRWQQLELMQRELQQLNRLESLKRRIRRHLQAEGQCQSLDPKLSRELARELKRRDRLLAQLDRLEIRSATEQQMATRAICQAAAADAVDDASKGSWQACSLL</sequence>
<feature type="domain" description="Calponin-homology (CH)" evidence="2">
    <location>
        <begin position="232"/>
        <end position="343"/>
    </location>
</feature>
<dbReference type="SUPFAM" id="SSF47576">
    <property type="entry name" value="Calponin-homology domain, CH-domain"/>
    <property type="match status" value="1"/>
</dbReference>
<evidence type="ECO:0000259" key="2">
    <source>
        <dbReference type="PROSITE" id="PS50021"/>
    </source>
</evidence>
<reference evidence="3 4" key="1">
    <citation type="submission" date="2017-06" db="EMBL/GenBank/DDBJ databases">
        <title>A platform for efficient transgenesis in Macrostomum lignano, a flatworm model organism for stem cell research.</title>
        <authorList>
            <person name="Berezikov E."/>
        </authorList>
    </citation>
    <scope>NUCLEOTIDE SEQUENCE [LARGE SCALE GENOMIC DNA]</scope>
    <source>
        <strain evidence="3">DV1</strain>
        <tissue evidence="3">Whole organism</tissue>
    </source>
</reference>
<keyword evidence="1" id="KW-0175">Coiled coil</keyword>
<evidence type="ECO:0000256" key="1">
    <source>
        <dbReference type="SAM" id="Coils"/>
    </source>
</evidence>
<comment type="caution">
    <text evidence="3">The sequence shown here is derived from an EMBL/GenBank/DDBJ whole genome shotgun (WGS) entry which is preliminary data.</text>
</comment>
<name>A0A267H7J1_9PLAT</name>
<feature type="non-terminal residue" evidence="3">
    <location>
        <position position="1"/>
    </location>
</feature>
<dbReference type="AlphaFoldDB" id="A0A267H7J1"/>
<evidence type="ECO:0000313" key="4">
    <source>
        <dbReference type="Proteomes" id="UP000215902"/>
    </source>
</evidence>
<evidence type="ECO:0000313" key="3">
    <source>
        <dbReference type="EMBL" id="PAA94243.1"/>
    </source>
</evidence>
<dbReference type="PROSITE" id="PS50021">
    <property type="entry name" value="CH"/>
    <property type="match status" value="1"/>
</dbReference>
<dbReference type="InterPro" id="IPR001715">
    <property type="entry name" value="CH_dom"/>
</dbReference>
<dbReference type="PANTHER" id="PTHR23167">
    <property type="entry name" value="CALPONIN HOMOLOGY DOMAIN-CONTAINING PROTEIN DDB_G0272472-RELATED"/>
    <property type="match status" value="1"/>
</dbReference>
<keyword evidence="4" id="KW-1185">Reference proteome</keyword>
<dbReference type="Proteomes" id="UP000215902">
    <property type="component" value="Unassembled WGS sequence"/>
</dbReference>
<proteinExistence type="predicted"/>
<dbReference type="InterPro" id="IPR050540">
    <property type="entry name" value="F-actin_Monoox_Mical"/>
</dbReference>
<dbReference type="EMBL" id="NIVC01000013">
    <property type="protein sequence ID" value="PAA94243.1"/>
    <property type="molecule type" value="Genomic_DNA"/>
</dbReference>
<dbReference type="SMART" id="SM00033">
    <property type="entry name" value="CH"/>
    <property type="match status" value="1"/>
</dbReference>
<dbReference type="STRING" id="282301.A0A267H7J1"/>
<dbReference type="InterPro" id="IPR036872">
    <property type="entry name" value="CH_dom_sf"/>
</dbReference>
<dbReference type="PANTHER" id="PTHR23167:SF46">
    <property type="entry name" value="EPS15 HOMOLOGY DOMAIN CONTAINING PROTEIN-BINDING PROTEIN 1, ISOFORM F"/>
    <property type="match status" value="1"/>
</dbReference>
<dbReference type="OrthoDB" id="18853at2759"/>
<organism evidence="3 4">
    <name type="scientific">Macrostomum lignano</name>
    <dbReference type="NCBI Taxonomy" id="282301"/>
    <lineage>
        <taxon>Eukaryota</taxon>
        <taxon>Metazoa</taxon>
        <taxon>Spiralia</taxon>
        <taxon>Lophotrochozoa</taxon>
        <taxon>Platyhelminthes</taxon>
        <taxon>Rhabditophora</taxon>
        <taxon>Macrostomorpha</taxon>
        <taxon>Macrostomida</taxon>
        <taxon>Macrostomidae</taxon>
        <taxon>Macrostomum</taxon>
    </lineage>
</organism>